<dbReference type="Pfam" id="PF01676">
    <property type="entry name" value="Metalloenzyme"/>
    <property type="match status" value="1"/>
</dbReference>
<dbReference type="Proteomes" id="UP000710385">
    <property type="component" value="Unassembled WGS sequence"/>
</dbReference>
<dbReference type="Gene3D" id="3.40.1450.10">
    <property type="entry name" value="BPG-independent phosphoglycerate mutase, domain B"/>
    <property type="match status" value="1"/>
</dbReference>
<keyword evidence="5 9" id="KW-0479">Metal-binding</keyword>
<evidence type="ECO:0000256" key="2">
    <source>
        <dbReference type="ARBA" id="ARBA00002315"/>
    </source>
</evidence>
<feature type="binding site" evidence="9 12">
    <location>
        <begin position="262"/>
        <end position="265"/>
    </location>
    <ligand>
        <name>substrate</name>
    </ligand>
</feature>
<feature type="binding site" evidence="9 12">
    <location>
        <position position="192"/>
    </location>
    <ligand>
        <name>substrate</name>
    </ligand>
</feature>
<dbReference type="HAMAP" id="MF_01038">
    <property type="entry name" value="GpmI"/>
    <property type="match status" value="1"/>
</dbReference>
<comment type="catalytic activity">
    <reaction evidence="1 9">
        <text>(2R)-2-phosphoglycerate = (2R)-3-phosphoglycerate</text>
        <dbReference type="Rhea" id="RHEA:15901"/>
        <dbReference type="ChEBI" id="CHEBI:58272"/>
        <dbReference type="ChEBI" id="CHEBI:58289"/>
        <dbReference type="EC" id="5.4.2.12"/>
    </reaction>
</comment>
<feature type="binding site" evidence="9 13">
    <location>
        <position position="444"/>
    </location>
    <ligand>
        <name>Mn(2+)</name>
        <dbReference type="ChEBI" id="CHEBI:29035"/>
        <label>2</label>
    </ligand>
</feature>
<dbReference type="GO" id="GO:0006096">
    <property type="term" value="P:glycolytic process"/>
    <property type="evidence" value="ECO:0007669"/>
    <property type="project" value="UniProtKB-UniRule"/>
</dbReference>
<evidence type="ECO:0000256" key="12">
    <source>
        <dbReference type="PIRSR" id="PIRSR001492-2"/>
    </source>
</evidence>
<feature type="domain" description="BPG-independent PGAM N-terminal" evidence="15">
    <location>
        <begin position="83"/>
        <end position="299"/>
    </location>
</feature>
<protein>
    <recommendedName>
        <fullName evidence="9 10">2,3-bisphosphoglycerate-independent phosphoglycerate mutase</fullName>
        <shortName evidence="9">BPG-independent PGAM</shortName>
        <shortName evidence="9">Phosphoglyceromutase</shortName>
        <shortName evidence="9">iPGM</shortName>
        <ecNumber evidence="9 10">5.4.2.12</ecNumber>
    </recommendedName>
</protein>
<name>A0A928TV36_UNCKA</name>
<comment type="cofactor">
    <cofactor evidence="9">
        <name>Mn(2+)</name>
        <dbReference type="ChEBI" id="CHEBI:29035"/>
    </cofactor>
    <text evidence="9">Binds 2 manganese ions per subunit.</text>
</comment>
<dbReference type="InterPro" id="IPR017850">
    <property type="entry name" value="Alkaline_phosphatase_core_sf"/>
</dbReference>
<comment type="function">
    <text evidence="2 9">Catalyzes the interconversion of 2-phosphoglycerate and 3-phosphoglycerate.</text>
</comment>
<feature type="binding site" evidence="9 13">
    <location>
        <position position="462"/>
    </location>
    <ligand>
        <name>Mn(2+)</name>
        <dbReference type="ChEBI" id="CHEBI:29035"/>
        <label>1</label>
    </ligand>
</feature>
<comment type="similarity">
    <text evidence="4 9">Belongs to the BPG-independent phosphoglycerate mutase family.</text>
</comment>
<evidence type="ECO:0000313" key="16">
    <source>
        <dbReference type="EMBL" id="MBE7525435.1"/>
    </source>
</evidence>
<evidence type="ECO:0000256" key="10">
    <source>
        <dbReference type="NCBIfam" id="TIGR01307"/>
    </source>
</evidence>
<comment type="caution">
    <text evidence="16">The sequence shown here is derived from an EMBL/GenBank/DDBJ whole genome shotgun (WGS) entry which is preliminary data.</text>
</comment>
<dbReference type="Pfam" id="PF06415">
    <property type="entry name" value="iPGM_N"/>
    <property type="match status" value="1"/>
</dbReference>
<dbReference type="PANTHER" id="PTHR31637:SF0">
    <property type="entry name" value="2,3-BISPHOSPHOGLYCERATE-INDEPENDENT PHOSPHOGLYCERATE MUTASE"/>
    <property type="match status" value="1"/>
</dbReference>
<dbReference type="InterPro" id="IPR006124">
    <property type="entry name" value="Metalloenzyme"/>
</dbReference>
<evidence type="ECO:0000313" key="17">
    <source>
        <dbReference type="Proteomes" id="UP000710385"/>
    </source>
</evidence>
<dbReference type="Gene3D" id="3.40.720.10">
    <property type="entry name" value="Alkaline Phosphatase, subunit A"/>
    <property type="match status" value="1"/>
</dbReference>
<dbReference type="FunFam" id="3.40.1450.10:FF:000002">
    <property type="entry name" value="2,3-bisphosphoglycerate-independent phosphoglycerate mutase"/>
    <property type="match status" value="1"/>
</dbReference>
<feature type="binding site" evidence="9 13">
    <location>
        <position position="402"/>
    </location>
    <ligand>
        <name>Mn(2+)</name>
        <dbReference type="ChEBI" id="CHEBI:29035"/>
        <label>1</label>
    </ligand>
</feature>
<accession>A0A928TV36</accession>
<dbReference type="InterPro" id="IPR036646">
    <property type="entry name" value="PGAM_B_sf"/>
</dbReference>
<evidence type="ECO:0000256" key="8">
    <source>
        <dbReference type="ARBA" id="ARBA00023235"/>
    </source>
</evidence>
<evidence type="ECO:0000256" key="9">
    <source>
        <dbReference type="HAMAP-Rule" id="MF_01038"/>
    </source>
</evidence>
<feature type="binding site" evidence="9 12">
    <location>
        <position position="186"/>
    </location>
    <ligand>
        <name>substrate</name>
    </ligand>
</feature>
<evidence type="ECO:0000256" key="4">
    <source>
        <dbReference type="ARBA" id="ARBA00008819"/>
    </source>
</evidence>
<dbReference type="PIRSF" id="PIRSF001492">
    <property type="entry name" value="IPGAM"/>
    <property type="match status" value="1"/>
</dbReference>
<dbReference type="EC" id="5.4.2.12" evidence="9 10"/>
<dbReference type="InterPro" id="IPR011258">
    <property type="entry name" value="BPG-indep_PGM_N"/>
</dbReference>
<feature type="domain" description="Metalloenzyme" evidence="14">
    <location>
        <begin position="5"/>
        <end position="514"/>
    </location>
</feature>
<evidence type="ECO:0000256" key="11">
    <source>
        <dbReference type="PIRSR" id="PIRSR001492-1"/>
    </source>
</evidence>
<dbReference type="CDD" id="cd16010">
    <property type="entry name" value="iPGM"/>
    <property type="match status" value="1"/>
</dbReference>
<evidence type="ECO:0000256" key="7">
    <source>
        <dbReference type="ARBA" id="ARBA00023211"/>
    </source>
</evidence>
<comment type="subunit">
    <text evidence="9">Monomer.</text>
</comment>
<dbReference type="GO" id="GO:0030145">
    <property type="term" value="F:manganese ion binding"/>
    <property type="evidence" value="ECO:0007669"/>
    <property type="project" value="UniProtKB-UniRule"/>
</dbReference>
<dbReference type="SUPFAM" id="SSF64158">
    <property type="entry name" value="2,3-Bisphosphoglycerate-independent phosphoglycerate mutase, substrate-binding domain"/>
    <property type="match status" value="1"/>
</dbReference>
<feature type="binding site" evidence="9 12">
    <location>
        <position position="335"/>
    </location>
    <ligand>
        <name>substrate</name>
    </ligand>
</feature>
<feature type="binding site" evidence="9 13">
    <location>
        <position position="443"/>
    </location>
    <ligand>
        <name>Mn(2+)</name>
        <dbReference type="ChEBI" id="CHEBI:29035"/>
        <label>2</label>
    </ligand>
</feature>
<feature type="binding site" evidence="9 12">
    <location>
        <position position="124"/>
    </location>
    <ligand>
        <name>substrate</name>
    </ligand>
</feature>
<dbReference type="NCBIfam" id="TIGR01307">
    <property type="entry name" value="pgm_bpd_ind"/>
    <property type="match status" value="1"/>
</dbReference>
<feature type="binding site" evidence="9 12">
    <location>
        <begin position="154"/>
        <end position="155"/>
    </location>
    <ligand>
        <name>substrate</name>
    </ligand>
</feature>
<evidence type="ECO:0000259" key="14">
    <source>
        <dbReference type="Pfam" id="PF01676"/>
    </source>
</evidence>
<keyword evidence="6 9" id="KW-0324">Glycolysis</keyword>
<reference evidence="16" key="1">
    <citation type="submission" date="2020-05" db="EMBL/GenBank/DDBJ databases">
        <title>High-Quality Genomes of Partial-Nitritation/Anammox System by Hierarchical Clustering Based Hybrid Assembly.</title>
        <authorList>
            <person name="Liu L."/>
            <person name="Wang Y."/>
            <person name="Che Y."/>
            <person name="Chen Y."/>
            <person name="Xia Y."/>
            <person name="Luo R."/>
            <person name="Cheng S.H."/>
            <person name="Zheng C."/>
            <person name="Zhang T."/>
        </authorList>
    </citation>
    <scope>NUCLEOTIDE SEQUENCE</scope>
    <source>
        <strain evidence="16">H1_PAT1</strain>
    </source>
</reference>
<dbReference type="InterPro" id="IPR005995">
    <property type="entry name" value="Pgm_bpd_ind"/>
</dbReference>
<dbReference type="SUPFAM" id="SSF53649">
    <property type="entry name" value="Alkaline phosphatase-like"/>
    <property type="match status" value="1"/>
</dbReference>
<feature type="active site" description="Phosphoserine intermediate" evidence="9 11">
    <location>
        <position position="63"/>
    </location>
</feature>
<evidence type="ECO:0000256" key="13">
    <source>
        <dbReference type="PIRSR" id="PIRSR001492-3"/>
    </source>
</evidence>
<keyword evidence="8 9" id="KW-0413">Isomerase</keyword>
<dbReference type="PANTHER" id="PTHR31637">
    <property type="entry name" value="2,3-BISPHOSPHOGLYCERATE-INDEPENDENT PHOSPHOGLYCERATE MUTASE"/>
    <property type="match status" value="1"/>
</dbReference>
<feature type="binding site" evidence="9 13">
    <location>
        <position position="406"/>
    </location>
    <ligand>
        <name>Mn(2+)</name>
        <dbReference type="ChEBI" id="CHEBI:29035"/>
        <label>1</label>
    </ligand>
</feature>
<sequence length="525" mass="57032">MAIPKPVVLMVLDGFGVAPCVDGNAVCEAKMPVLKRLIESYPAMTVQASGMAVGLSWGEMGNSEVGHLTIGAGRVFYQSLPRINVSIENGEFFKNSVFLKACEHAKSNNGTLHLLGLVSEGGVHSRQEHCYALLELAKQQGVKEVVVHVFLDGRDSIYNSGLGFVQALEAKMKDLRIGSIASVAGRYWAMDRDNRWERTEKAYRAIAFGQSDEIFATAEEAIQASYAKQVFDEEFVPSVIAKGGKPVSVVRPGDACIFFNFRPDRARQLTKAFTLPSFDKFPREKIDNLFFGTLTEYEKDLPVEVAYPPQIIETCLARVLSDAGLKQLHIAETEKYAHVTFFMNGMREEEFPGEDRAIIPSPRVSSYDKAPEMSAIPIAERVVKEVAGGTYDAIIMNFANPDMVGHTGNEAATVIANETVDKAIGMIVDAVLAVNGAVLITADHGNAEEVKNLVTGDIDKEHSTNPVPFLIIGKSFEGMKAPSGDVVGGDLSMTQPIGMLADVAPTMLKIMGLPQPPDMTGRPLM</sequence>
<organism evidence="16 17">
    <name type="scientific">candidate division WWE3 bacterium</name>
    <dbReference type="NCBI Taxonomy" id="2053526"/>
    <lineage>
        <taxon>Bacteria</taxon>
        <taxon>Katanobacteria</taxon>
    </lineage>
</organism>
<dbReference type="GO" id="GO:0006007">
    <property type="term" value="P:glucose catabolic process"/>
    <property type="evidence" value="ECO:0007669"/>
    <property type="project" value="InterPro"/>
</dbReference>
<evidence type="ECO:0000256" key="6">
    <source>
        <dbReference type="ARBA" id="ARBA00023152"/>
    </source>
</evidence>
<dbReference type="GO" id="GO:0004619">
    <property type="term" value="F:phosphoglycerate mutase activity"/>
    <property type="evidence" value="ECO:0007669"/>
    <property type="project" value="UniProtKB-UniRule"/>
</dbReference>
<comment type="pathway">
    <text evidence="3 9">Carbohydrate degradation; glycolysis; pyruvate from D-glyceraldehyde 3-phosphate: step 3/5.</text>
</comment>
<evidence type="ECO:0000256" key="5">
    <source>
        <dbReference type="ARBA" id="ARBA00022723"/>
    </source>
</evidence>
<gene>
    <name evidence="9" type="primary">gpmI</name>
    <name evidence="16" type="ORF">HS096_03560</name>
</gene>
<keyword evidence="7 9" id="KW-0464">Manganese</keyword>
<dbReference type="EMBL" id="JABTTY010000001">
    <property type="protein sequence ID" value="MBE7525435.1"/>
    <property type="molecule type" value="Genomic_DNA"/>
</dbReference>
<feature type="binding site" evidence="9 13">
    <location>
        <position position="63"/>
    </location>
    <ligand>
        <name>Mn(2+)</name>
        <dbReference type="ChEBI" id="CHEBI:29035"/>
        <label>2</label>
    </ligand>
</feature>
<feature type="binding site" evidence="9 13">
    <location>
        <position position="13"/>
    </location>
    <ligand>
        <name>Mn(2+)</name>
        <dbReference type="ChEBI" id="CHEBI:29035"/>
        <label>2</label>
    </ligand>
</feature>
<dbReference type="AlphaFoldDB" id="A0A928TV36"/>
<evidence type="ECO:0000256" key="3">
    <source>
        <dbReference type="ARBA" id="ARBA00004798"/>
    </source>
</evidence>
<evidence type="ECO:0000256" key="1">
    <source>
        <dbReference type="ARBA" id="ARBA00000370"/>
    </source>
</evidence>
<proteinExistence type="inferred from homology"/>
<dbReference type="GO" id="GO:0005829">
    <property type="term" value="C:cytosol"/>
    <property type="evidence" value="ECO:0007669"/>
    <property type="project" value="TreeGrafter"/>
</dbReference>
<evidence type="ECO:0000259" key="15">
    <source>
        <dbReference type="Pfam" id="PF06415"/>
    </source>
</evidence>